<keyword evidence="7" id="KW-1185">Reference proteome</keyword>
<comment type="subcellular location">
    <subcellularLocation>
        <location evidence="1">Membrane</location>
        <topology evidence="1">Multi-pass membrane protein</topology>
    </subcellularLocation>
</comment>
<evidence type="ECO:0000313" key="7">
    <source>
        <dbReference type="Proteomes" id="UP000002058"/>
    </source>
</evidence>
<dbReference type="SUPFAM" id="SSF103473">
    <property type="entry name" value="MFS general substrate transporter"/>
    <property type="match status" value="1"/>
</dbReference>
<evidence type="ECO:0000313" key="6">
    <source>
        <dbReference type="EMBL" id="EEP77442.1"/>
    </source>
</evidence>
<feature type="transmembrane region" description="Helical" evidence="5">
    <location>
        <begin position="397"/>
        <end position="420"/>
    </location>
</feature>
<dbReference type="VEuPathDB" id="FungiDB:UREG_02291"/>
<keyword evidence="4 5" id="KW-0472">Membrane</keyword>
<feature type="transmembrane region" description="Helical" evidence="5">
    <location>
        <begin position="299"/>
        <end position="316"/>
    </location>
</feature>
<dbReference type="InterPro" id="IPR036259">
    <property type="entry name" value="MFS_trans_sf"/>
</dbReference>
<keyword evidence="2 5" id="KW-0812">Transmembrane</keyword>
<dbReference type="Proteomes" id="UP000002058">
    <property type="component" value="Unassembled WGS sequence"/>
</dbReference>
<evidence type="ECO:0000256" key="5">
    <source>
        <dbReference type="SAM" id="Phobius"/>
    </source>
</evidence>
<dbReference type="PANTHER" id="PTHR23507">
    <property type="entry name" value="ZGC:174356"/>
    <property type="match status" value="1"/>
</dbReference>
<dbReference type="GO" id="GO:0016020">
    <property type="term" value="C:membrane"/>
    <property type="evidence" value="ECO:0007669"/>
    <property type="project" value="UniProtKB-SubCell"/>
</dbReference>
<dbReference type="InterPro" id="IPR011701">
    <property type="entry name" value="MFS"/>
</dbReference>
<organism evidence="6 7">
    <name type="scientific">Uncinocarpus reesii (strain UAMH 1704)</name>
    <dbReference type="NCBI Taxonomy" id="336963"/>
    <lineage>
        <taxon>Eukaryota</taxon>
        <taxon>Fungi</taxon>
        <taxon>Dikarya</taxon>
        <taxon>Ascomycota</taxon>
        <taxon>Pezizomycotina</taxon>
        <taxon>Eurotiomycetes</taxon>
        <taxon>Eurotiomycetidae</taxon>
        <taxon>Onygenales</taxon>
        <taxon>Onygenaceae</taxon>
        <taxon>Uncinocarpus</taxon>
    </lineage>
</organism>
<proteinExistence type="predicted"/>
<evidence type="ECO:0000256" key="4">
    <source>
        <dbReference type="ARBA" id="ARBA00023136"/>
    </source>
</evidence>
<dbReference type="OrthoDB" id="194139at2759"/>
<dbReference type="InParanoid" id="C4JF69"/>
<feature type="transmembrane region" description="Helical" evidence="5">
    <location>
        <begin position="53"/>
        <end position="73"/>
    </location>
</feature>
<gene>
    <name evidence="6" type="ORF">UREG_02291</name>
</gene>
<feature type="transmembrane region" description="Helical" evidence="5">
    <location>
        <begin position="155"/>
        <end position="179"/>
    </location>
</feature>
<dbReference type="KEGG" id="ure:UREG_02291"/>
<dbReference type="eggNOG" id="ENOG502QWBF">
    <property type="taxonomic scope" value="Eukaryota"/>
</dbReference>
<evidence type="ECO:0000256" key="2">
    <source>
        <dbReference type="ARBA" id="ARBA00022692"/>
    </source>
</evidence>
<dbReference type="AlphaFoldDB" id="C4JF69"/>
<reference evidence="7" key="1">
    <citation type="journal article" date="2009" name="Genome Res.">
        <title>Comparative genomic analyses of the human fungal pathogens Coccidioides and their relatives.</title>
        <authorList>
            <person name="Sharpton T.J."/>
            <person name="Stajich J.E."/>
            <person name="Rounsley S.D."/>
            <person name="Gardner M.J."/>
            <person name="Wortman J.R."/>
            <person name="Jordar V.S."/>
            <person name="Maiti R."/>
            <person name="Kodira C.D."/>
            <person name="Neafsey D.E."/>
            <person name="Zeng Q."/>
            <person name="Hung C.-Y."/>
            <person name="McMahan C."/>
            <person name="Muszewska A."/>
            <person name="Grynberg M."/>
            <person name="Mandel M.A."/>
            <person name="Kellner E.M."/>
            <person name="Barker B.M."/>
            <person name="Galgiani J.N."/>
            <person name="Orbach M.J."/>
            <person name="Kirkland T.N."/>
            <person name="Cole G.T."/>
            <person name="Henn M.R."/>
            <person name="Birren B.W."/>
            <person name="Taylor J.W."/>
        </authorList>
    </citation>
    <scope>NUCLEOTIDE SEQUENCE [LARGE SCALE GENOMIC DNA]</scope>
    <source>
        <strain evidence="7">UAMH 1704</strain>
    </source>
</reference>
<sequence length="510" mass="55883">MPAPSAQYRDSPDDELPLLADAEPRGSIENDAVTQILPHSAYRKKTGRCHPTVFVLLAVILTFAVDFGSYLGIAPQTRIFEDIVCRNYYDKHEPGRFPPGEIPEDQCKIRPVQAEVAFLQAIMSSFEAVPTGVILNQYWTLFVCLSSSVLPLRAIWFGSVFTFLGGGLGVTNAMVMTMLTDVVEPDDRATAFSRTSLAVVVAQLLAPSISSGLSTLQGPWLPYLLALLIITISFPLLFVLPETIHLRPPQSALQEPIHAEHRPTEDESRPVRASPINYTRKLVYRAWDSSQFIFQSRSIVLLLSAFFLTVIGRKQIDLILLYASTRYSIPISDAAYALSIFAGGNIFVLLIVLPFISHYVTNNLRLSSKAKDLCLSKASVIILTMGCFALGLAPTVALMICGIIVYTLGCAFLPVSLSLVSTFVEPRHAARLYSIVCLISMAGSLVGGPFLALLFNWGLSIGPAWTGLPFLGTGMVHVLVVIAITRVKLPRDTLDDEQEEVSARRPTNEL</sequence>
<evidence type="ECO:0000256" key="3">
    <source>
        <dbReference type="ARBA" id="ARBA00022989"/>
    </source>
</evidence>
<feature type="transmembrane region" description="Helical" evidence="5">
    <location>
        <begin position="432"/>
        <end position="458"/>
    </location>
</feature>
<dbReference type="HOGENOM" id="CLU_013756_2_1_1"/>
<dbReference type="Pfam" id="PF07690">
    <property type="entry name" value="MFS_1"/>
    <property type="match status" value="1"/>
</dbReference>
<dbReference type="RefSeq" id="XP_002542775.1">
    <property type="nucleotide sequence ID" value="XM_002542729.1"/>
</dbReference>
<name>C4JF69_UNCRE</name>
<feature type="transmembrane region" description="Helical" evidence="5">
    <location>
        <begin position="221"/>
        <end position="240"/>
    </location>
</feature>
<keyword evidence="3 5" id="KW-1133">Transmembrane helix</keyword>
<dbReference type="GO" id="GO:0022857">
    <property type="term" value="F:transmembrane transporter activity"/>
    <property type="evidence" value="ECO:0007669"/>
    <property type="project" value="InterPro"/>
</dbReference>
<feature type="transmembrane region" description="Helical" evidence="5">
    <location>
        <begin position="464"/>
        <end position="484"/>
    </location>
</feature>
<accession>C4JF69</accession>
<dbReference type="Gene3D" id="1.20.1250.20">
    <property type="entry name" value="MFS general substrate transporter like domains"/>
    <property type="match status" value="1"/>
</dbReference>
<dbReference type="OMA" id="FFYRFCT"/>
<dbReference type="EMBL" id="CH476615">
    <property type="protein sequence ID" value="EEP77442.1"/>
    <property type="molecule type" value="Genomic_DNA"/>
</dbReference>
<evidence type="ECO:0008006" key="8">
    <source>
        <dbReference type="Google" id="ProtNLM"/>
    </source>
</evidence>
<evidence type="ECO:0000256" key="1">
    <source>
        <dbReference type="ARBA" id="ARBA00004141"/>
    </source>
</evidence>
<dbReference type="GeneID" id="8441570"/>
<dbReference type="PANTHER" id="PTHR23507:SF1">
    <property type="entry name" value="FI18259P1-RELATED"/>
    <property type="match status" value="1"/>
</dbReference>
<protein>
    <recommendedName>
        <fullName evidence="8">Major facilitator superfamily (MFS) profile domain-containing protein</fullName>
    </recommendedName>
</protein>
<feature type="transmembrane region" description="Helical" evidence="5">
    <location>
        <begin position="336"/>
        <end position="361"/>
    </location>
</feature>
<feature type="transmembrane region" description="Helical" evidence="5">
    <location>
        <begin position="373"/>
        <end position="391"/>
    </location>
</feature>